<organism evidence="2 3">
    <name type="scientific">Brevundimonas phage vB_BpoS-Domovoi</name>
    <dbReference type="NCBI Taxonomy" id="2948598"/>
    <lineage>
        <taxon>Viruses</taxon>
        <taxon>Duplodnaviria</taxon>
        <taxon>Heunggongvirae</taxon>
        <taxon>Uroviricota</taxon>
        <taxon>Caudoviricetes</taxon>
        <taxon>Jeanschmidtviridae</taxon>
        <taxon>Marchewkavirus</taxon>
        <taxon>Marchewkavirus domovoi</taxon>
    </lineage>
</organism>
<accession>A0A9E7MR52</accession>
<evidence type="ECO:0000313" key="2">
    <source>
        <dbReference type="EMBL" id="USN14582.1"/>
    </source>
</evidence>
<keyword evidence="1" id="KW-0812">Transmembrane</keyword>
<keyword evidence="1" id="KW-1133">Transmembrane helix</keyword>
<feature type="transmembrane region" description="Helical" evidence="1">
    <location>
        <begin position="50"/>
        <end position="73"/>
    </location>
</feature>
<reference evidence="2 3" key="1">
    <citation type="submission" date="2022-05" db="EMBL/GenBank/DDBJ databases">
        <authorList>
            <person name="Friedrich I."/>
            <person name="Poehlein A."/>
            <person name="Schneider D."/>
            <person name="Hertel R."/>
            <person name="Daniel R."/>
        </authorList>
    </citation>
    <scope>NUCLEOTIDE SEQUENCE [LARGE SCALE GENOMIC DNA]</scope>
</reference>
<sequence>MDRETHLRLVSARMAAADYEPLHRDIEGGFSLGLFLVWGMFAFFPLSVGWAVLTFLATAGFLVLFAGMMTLAGRERRSWGDPASLSYGDSLIRGSGKMITLAAVALTIAALAA</sequence>
<dbReference type="Proteomes" id="UP001057221">
    <property type="component" value="Segment"/>
</dbReference>
<evidence type="ECO:0000313" key="3">
    <source>
        <dbReference type="Proteomes" id="UP001057221"/>
    </source>
</evidence>
<name>A0A9E7MR52_9CAUD</name>
<dbReference type="EMBL" id="ON529855">
    <property type="protein sequence ID" value="USN14582.1"/>
    <property type="molecule type" value="Genomic_DNA"/>
</dbReference>
<keyword evidence="1" id="KW-0472">Membrane</keyword>
<gene>
    <name evidence="2" type="ORF">DOMOVOI_01080</name>
</gene>
<proteinExistence type="predicted"/>
<protein>
    <submittedName>
        <fullName evidence="2">Uncharacterized protein</fullName>
    </submittedName>
</protein>
<evidence type="ECO:0000256" key="1">
    <source>
        <dbReference type="SAM" id="Phobius"/>
    </source>
</evidence>
<keyword evidence="3" id="KW-1185">Reference proteome</keyword>